<organism evidence="1">
    <name type="scientific">uncultured Caudovirales phage</name>
    <dbReference type="NCBI Taxonomy" id="2100421"/>
    <lineage>
        <taxon>Viruses</taxon>
        <taxon>Duplodnaviria</taxon>
        <taxon>Heunggongvirae</taxon>
        <taxon>Uroviricota</taxon>
        <taxon>Caudoviricetes</taxon>
        <taxon>Peduoviridae</taxon>
        <taxon>Maltschvirus</taxon>
        <taxon>Maltschvirus maltsch</taxon>
    </lineage>
</organism>
<name>A0A6J7WZY7_9CAUD</name>
<protein>
    <submittedName>
        <fullName evidence="1">Uncharacterized protein</fullName>
    </submittedName>
</protein>
<dbReference type="EMBL" id="LR798322">
    <property type="protein sequence ID" value="CAB5223711.1"/>
    <property type="molecule type" value="Genomic_DNA"/>
</dbReference>
<reference evidence="1" key="1">
    <citation type="submission" date="2020-05" db="EMBL/GenBank/DDBJ databases">
        <authorList>
            <person name="Chiriac C."/>
            <person name="Salcher M."/>
            <person name="Ghai R."/>
            <person name="Kavagutti S V."/>
        </authorList>
    </citation>
    <scope>NUCLEOTIDE SEQUENCE</scope>
</reference>
<gene>
    <name evidence="1" type="ORF">UFOVP392_4</name>
</gene>
<accession>A0A6J7WZY7</accession>
<sequence>MAQTTIARPQTFSPAYNPLKFIIDSTNKNLAGFRYIFDVYEAGTANKIAEYKVLPRINDGYGEENLSKLLQSKVSWDLNTELTSSYGAPNSYYNFDVNIGEEYVTVVAYTSSLTNASGSVQINVVNSFAPGDQVIITQADGGVANPQLEGLHTVVSATGSTFVVNVNWSTITSATIDGSVSYADKRKTIVRDITELNGNSVFNGAFRWIDWTVYDKLDYKLNGVTKQWLTNQPTANFYCTLGQDLYLNLQNPKGTDRIIFENSNGGSFYKVPTSMDDILQVPVGPNNYGILVGTGDLIDNNTEWYDVFFGNGTTLPQQDSVKYRIYLDRRVLISEYHVLFLDRLGSWSSFAFQLKSYERGEISRDMYNKDVTGYVNASDQWTYKTEEFGFNTFNLNLIKRVELNTNWMTQNMATYFEELVTSPQTFLKIVNYVTTEDGIPLIDEDGCPIHIPESTAYQPCIVENSSYEMLNQRNKNLMRHSLSVRLANQDNING</sequence>
<evidence type="ECO:0000313" key="1">
    <source>
        <dbReference type="EMBL" id="CAB5223711.1"/>
    </source>
</evidence>
<proteinExistence type="predicted"/>